<dbReference type="Proteomes" id="UP000198964">
    <property type="component" value="Unassembled WGS sequence"/>
</dbReference>
<keyword evidence="2" id="KW-0805">Transcription regulation</keyword>
<dbReference type="STRING" id="655355.SAMN05216283_102688"/>
<dbReference type="AlphaFoldDB" id="A0A1I2G0N5"/>
<comment type="similarity">
    <text evidence="1">Belongs to the sigma-70 factor family. ECF subfamily.</text>
</comment>
<dbReference type="GO" id="GO:0016987">
    <property type="term" value="F:sigma factor activity"/>
    <property type="evidence" value="ECO:0007669"/>
    <property type="project" value="UniProtKB-KW"/>
</dbReference>
<name>A0A1I2G0N5_9BACT</name>
<dbReference type="InterPro" id="IPR036388">
    <property type="entry name" value="WH-like_DNA-bd_sf"/>
</dbReference>
<sequence length="221" mass="26142">MAIQRVRKPNLKSGQEYVWALKFGDEKALKLIMERWYSKLYNFAIGYLKNEGGVEEVIQDVFLQLWDNREKLADTTSLNAYLFTLTRNRCIDAIRRERLLIQFHTDKKAEYNYLTNSYYALSDSILDHIFEREFQEEIDKTIRALPTQCQKVFYLSREKGLKNREIGEKLNISPKTVETHITKALKTIKNTLERKFPDSFNLILILVRKVRLNTRKILSGI</sequence>
<evidence type="ECO:0000313" key="8">
    <source>
        <dbReference type="Proteomes" id="UP000198964"/>
    </source>
</evidence>
<dbReference type="PANTHER" id="PTHR43133:SF46">
    <property type="entry name" value="RNA POLYMERASE SIGMA-70 FACTOR ECF SUBFAMILY"/>
    <property type="match status" value="1"/>
</dbReference>
<dbReference type="InterPro" id="IPR013249">
    <property type="entry name" value="RNA_pol_sigma70_r4_t2"/>
</dbReference>
<dbReference type="RefSeq" id="WP_139218236.1">
    <property type="nucleotide sequence ID" value="NZ_FONW01000002.1"/>
</dbReference>
<dbReference type="NCBIfam" id="TIGR02985">
    <property type="entry name" value="Sig70_bacteroi1"/>
    <property type="match status" value="1"/>
</dbReference>
<dbReference type="SUPFAM" id="SSF88659">
    <property type="entry name" value="Sigma3 and sigma4 domains of RNA polymerase sigma factors"/>
    <property type="match status" value="1"/>
</dbReference>
<dbReference type="GO" id="GO:0003677">
    <property type="term" value="F:DNA binding"/>
    <property type="evidence" value="ECO:0007669"/>
    <property type="project" value="InterPro"/>
</dbReference>
<evidence type="ECO:0000256" key="1">
    <source>
        <dbReference type="ARBA" id="ARBA00010641"/>
    </source>
</evidence>
<keyword evidence="3" id="KW-0731">Sigma factor</keyword>
<reference evidence="7 8" key="1">
    <citation type="submission" date="2016-10" db="EMBL/GenBank/DDBJ databases">
        <authorList>
            <person name="de Groot N.N."/>
        </authorList>
    </citation>
    <scope>NUCLEOTIDE SEQUENCE [LARGE SCALE GENOMIC DNA]</scope>
    <source>
        <strain evidence="7 8">CGMCC 1.9156</strain>
    </source>
</reference>
<evidence type="ECO:0000256" key="4">
    <source>
        <dbReference type="ARBA" id="ARBA00023163"/>
    </source>
</evidence>
<dbReference type="InterPro" id="IPR013325">
    <property type="entry name" value="RNA_pol_sigma_r2"/>
</dbReference>
<keyword evidence="8" id="KW-1185">Reference proteome</keyword>
<evidence type="ECO:0000256" key="3">
    <source>
        <dbReference type="ARBA" id="ARBA00023082"/>
    </source>
</evidence>
<dbReference type="Pfam" id="PF08281">
    <property type="entry name" value="Sigma70_r4_2"/>
    <property type="match status" value="1"/>
</dbReference>
<dbReference type="PRINTS" id="PR00038">
    <property type="entry name" value="HTHLUXR"/>
</dbReference>
<protein>
    <submittedName>
        <fullName evidence="7">RNA polymerase sigma-70 factor, ECF subfamily</fullName>
    </submittedName>
</protein>
<dbReference type="InterPro" id="IPR014284">
    <property type="entry name" value="RNA_pol_sigma-70_dom"/>
</dbReference>
<evidence type="ECO:0000256" key="2">
    <source>
        <dbReference type="ARBA" id="ARBA00023015"/>
    </source>
</evidence>
<evidence type="ECO:0000259" key="5">
    <source>
        <dbReference type="Pfam" id="PF04542"/>
    </source>
</evidence>
<dbReference type="InterPro" id="IPR013324">
    <property type="entry name" value="RNA_pol_sigma_r3/r4-like"/>
</dbReference>
<dbReference type="Gene3D" id="1.10.10.10">
    <property type="entry name" value="Winged helix-like DNA-binding domain superfamily/Winged helix DNA-binding domain"/>
    <property type="match status" value="1"/>
</dbReference>
<dbReference type="Pfam" id="PF04542">
    <property type="entry name" value="Sigma70_r2"/>
    <property type="match status" value="1"/>
</dbReference>
<dbReference type="InterPro" id="IPR014327">
    <property type="entry name" value="RNA_pol_sigma70_bacteroid"/>
</dbReference>
<dbReference type="NCBIfam" id="TIGR02937">
    <property type="entry name" value="sigma70-ECF"/>
    <property type="match status" value="1"/>
</dbReference>
<dbReference type="SUPFAM" id="SSF88946">
    <property type="entry name" value="Sigma2 domain of RNA polymerase sigma factors"/>
    <property type="match status" value="1"/>
</dbReference>
<accession>A0A1I2G0N5</accession>
<evidence type="ECO:0000313" key="7">
    <source>
        <dbReference type="EMBL" id="SFF10679.1"/>
    </source>
</evidence>
<dbReference type="EMBL" id="FONW01000002">
    <property type="protein sequence ID" value="SFF10679.1"/>
    <property type="molecule type" value="Genomic_DNA"/>
</dbReference>
<gene>
    <name evidence="7" type="ORF">SAMN05216283_102688</name>
</gene>
<dbReference type="GO" id="GO:0006352">
    <property type="term" value="P:DNA-templated transcription initiation"/>
    <property type="evidence" value="ECO:0007669"/>
    <property type="project" value="InterPro"/>
</dbReference>
<dbReference type="InterPro" id="IPR039425">
    <property type="entry name" value="RNA_pol_sigma-70-like"/>
</dbReference>
<evidence type="ECO:0000259" key="6">
    <source>
        <dbReference type="Pfam" id="PF08281"/>
    </source>
</evidence>
<dbReference type="Gene3D" id="1.10.1740.10">
    <property type="match status" value="1"/>
</dbReference>
<feature type="domain" description="RNA polymerase sigma factor 70 region 4 type 2" evidence="6">
    <location>
        <begin position="136"/>
        <end position="187"/>
    </location>
</feature>
<organism evidence="7 8">
    <name type="scientific">Sunxiuqinia elliptica</name>
    <dbReference type="NCBI Taxonomy" id="655355"/>
    <lineage>
        <taxon>Bacteria</taxon>
        <taxon>Pseudomonadati</taxon>
        <taxon>Bacteroidota</taxon>
        <taxon>Bacteroidia</taxon>
        <taxon>Marinilabiliales</taxon>
        <taxon>Prolixibacteraceae</taxon>
        <taxon>Sunxiuqinia</taxon>
    </lineage>
</organism>
<keyword evidence="4" id="KW-0804">Transcription</keyword>
<proteinExistence type="inferred from homology"/>
<dbReference type="InterPro" id="IPR007627">
    <property type="entry name" value="RNA_pol_sigma70_r2"/>
</dbReference>
<feature type="domain" description="RNA polymerase sigma-70 region 2" evidence="5">
    <location>
        <begin position="33"/>
        <end position="98"/>
    </location>
</feature>
<dbReference type="InterPro" id="IPR000792">
    <property type="entry name" value="Tscrpt_reg_LuxR_C"/>
</dbReference>
<dbReference type="PANTHER" id="PTHR43133">
    <property type="entry name" value="RNA POLYMERASE ECF-TYPE SIGMA FACTO"/>
    <property type="match status" value="1"/>
</dbReference>